<dbReference type="Proteomes" id="UP000509513">
    <property type="component" value="Chromosome"/>
</dbReference>
<dbReference type="InterPro" id="IPR007498">
    <property type="entry name" value="PqiA-like"/>
</dbReference>
<keyword evidence="1" id="KW-1133">Transmembrane helix</keyword>
<accession>A0A7L5JPB5</accession>
<dbReference type="EMBL" id="CP054051">
    <property type="protein sequence ID" value="QKJ26818.1"/>
    <property type="molecule type" value="Genomic_DNA"/>
</dbReference>
<proteinExistence type="predicted"/>
<keyword evidence="1" id="KW-0472">Membrane</keyword>
<keyword evidence="1" id="KW-0812">Transmembrane</keyword>
<feature type="transmembrane region" description="Helical" evidence="1">
    <location>
        <begin position="142"/>
        <end position="161"/>
    </location>
</feature>
<sequence>MIDLTKIVECYSCGLFVKKGDNLNVSQICPRCGNKLETKQNFSIDSLFYAISSLMLFFVLSLYPLISLTLNEQQLDANILKTVYILFEQDFYVVSFLVLFTIILAPLFNSIIIILIFVQLKFKVEIFKKSLLYDSYHFFKEWGFMEVFIISLIVTYIKLVGMVSNTKFDFGFFVILAYVFCFIMSNIKFDASAILDD</sequence>
<feature type="transmembrane region" description="Helical" evidence="1">
    <location>
        <begin position="168"/>
        <end position="187"/>
    </location>
</feature>
<evidence type="ECO:0000256" key="1">
    <source>
        <dbReference type="SAM" id="Phobius"/>
    </source>
</evidence>
<protein>
    <submittedName>
        <fullName evidence="2">PqiA family membrane protein</fullName>
    </submittedName>
</protein>
<dbReference type="RefSeq" id="WP_024775396.1">
    <property type="nucleotide sequence ID" value="NZ_CP054051.1"/>
</dbReference>
<feature type="transmembrane region" description="Helical" evidence="1">
    <location>
        <begin position="47"/>
        <end position="70"/>
    </location>
</feature>
<evidence type="ECO:0000313" key="2">
    <source>
        <dbReference type="EMBL" id="QKJ26818.1"/>
    </source>
</evidence>
<dbReference type="KEGG" id="acib:ACBT_0898"/>
<organism evidence="2 3">
    <name type="scientific">Aliarcobacter cibarius</name>
    <dbReference type="NCBI Taxonomy" id="255507"/>
    <lineage>
        <taxon>Bacteria</taxon>
        <taxon>Pseudomonadati</taxon>
        <taxon>Campylobacterota</taxon>
        <taxon>Epsilonproteobacteria</taxon>
        <taxon>Campylobacterales</taxon>
        <taxon>Arcobacteraceae</taxon>
        <taxon>Aliarcobacter</taxon>
    </lineage>
</organism>
<gene>
    <name evidence="2" type="ORF">ACBT_0898</name>
</gene>
<dbReference type="AlphaFoldDB" id="A0A7L5JPB5"/>
<name>A0A7L5JPB5_9BACT</name>
<feature type="transmembrane region" description="Helical" evidence="1">
    <location>
        <begin position="91"/>
        <end position="122"/>
    </location>
</feature>
<dbReference type="Pfam" id="PF04403">
    <property type="entry name" value="PqiA"/>
    <property type="match status" value="1"/>
</dbReference>
<evidence type="ECO:0000313" key="3">
    <source>
        <dbReference type="Proteomes" id="UP000509513"/>
    </source>
</evidence>
<reference evidence="2 3" key="1">
    <citation type="submission" date="2020-05" db="EMBL/GenBank/DDBJ databases">
        <title>Complete genome sequencing of Campylobacter and Arcobacter type strains.</title>
        <authorList>
            <person name="Miller W.G."/>
            <person name="Yee E."/>
        </authorList>
    </citation>
    <scope>NUCLEOTIDE SEQUENCE [LARGE SCALE GENOMIC DNA]</scope>
    <source>
        <strain evidence="2 3">LMG 21996</strain>
    </source>
</reference>